<dbReference type="HOGENOM" id="CLU_2647026_0_0_10"/>
<name>F0R181_PHOSB</name>
<dbReference type="AlphaFoldDB" id="F0R181"/>
<proteinExistence type="predicted"/>
<dbReference type="Proteomes" id="UP000007486">
    <property type="component" value="Chromosome"/>
</dbReference>
<dbReference type="KEGG" id="bsa:Bacsa_1750"/>
<dbReference type="EMBL" id="CP002530">
    <property type="protein sequence ID" value="ADY36309.1"/>
    <property type="molecule type" value="Genomic_DNA"/>
</dbReference>
<gene>
    <name evidence="1" type="ordered locus">Bacsa_1750</name>
</gene>
<protein>
    <submittedName>
        <fullName evidence="1">Uncharacterized protein</fullName>
    </submittedName>
</protein>
<accession>F0R181</accession>
<sequence>MGAADIAQILVFDEKGKLHETEADVYSTYDVGQVLMSNLFNLPTDRAPQWDNMIKERYDLLEKSETALNLSCDDLG</sequence>
<organism evidence="1 2">
    <name type="scientific">Phocaeicola salanitronis (strain DSM 18170 / JCM 13657 / CCUG 60908 / BL78)</name>
    <name type="common">Bacteroides salanitronis</name>
    <dbReference type="NCBI Taxonomy" id="667015"/>
    <lineage>
        <taxon>Bacteria</taxon>
        <taxon>Pseudomonadati</taxon>
        <taxon>Bacteroidota</taxon>
        <taxon>Bacteroidia</taxon>
        <taxon>Bacteroidales</taxon>
        <taxon>Bacteroidaceae</taxon>
        <taxon>Phocaeicola</taxon>
    </lineage>
</organism>
<evidence type="ECO:0000313" key="2">
    <source>
        <dbReference type="Proteomes" id="UP000007486"/>
    </source>
</evidence>
<keyword evidence="2" id="KW-1185">Reference proteome</keyword>
<evidence type="ECO:0000313" key="1">
    <source>
        <dbReference type="EMBL" id="ADY36309.1"/>
    </source>
</evidence>
<reference evidence="1 2" key="1">
    <citation type="journal article" date="2011" name="Stand. Genomic Sci.">
        <title>Complete genome sequence of Bacteroides salanitronis type strain (BL78).</title>
        <authorList>
            <person name="Gronow S."/>
            <person name="Held B."/>
            <person name="Lucas S."/>
            <person name="Lapidus A."/>
            <person name="Del Rio T.G."/>
            <person name="Nolan M."/>
            <person name="Tice H."/>
            <person name="Deshpande S."/>
            <person name="Cheng J.F."/>
            <person name="Pitluck S."/>
            <person name="Liolios K."/>
            <person name="Pagani I."/>
            <person name="Ivanova N."/>
            <person name="Mavromatis K."/>
            <person name="Pati A."/>
            <person name="Tapia R."/>
            <person name="Han C."/>
            <person name="Goodwin L."/>
            <person name="Chen A."/>
            <person name="Palaniappan K."/>
            <person name="Land M."/>
            <person name="Hauser L."/>
            <person name="Chang Y.J."/>
            <person name="Jeffries C.D."/>
            <person name="Brambilla E.M."/>
            <person name="Rohde M."/>
            <person name="Goker M."/>
            <person name="Detter J.C."/>
            <person name="Woyke T."/>
            <person name="Bristow J."/>
            <person name="Markowitz V."/>
            <person name="Hugenholtz P."/>
            <person name="Kyrpides N.C."/>
            <person name="Klenk H.P."/>
            <person name="Eisen J.A."/>
        </authorList>
    </citation>
    <scope>NUCLEOTIDE SEQUENCE [LARGE SCALE GENOMIC DNA]</scope>
    <source>
        <strain evidence="1 2">DSM 18170</strain>
    </source>
</reference>